<keyword evidence="5" id="KW-0786">Thiamine pyrophosphate</keyword>
<keyword evidence="3" id="KW-0809">Transit peptide</keyword>
<dbReference type="PANTHER" id="PTHR23152:SF4">
    <property type="entry name" value="2-OXOADIPATE DEHYDROGENASE COMPLEX COMPONENT E1"/>
    <property type="match status" value="1"/>
</dbReference>
<evidence type="ECO:0000256" key="4">
    <source>
        <dbReference type="ARBA" id="ARBA00023002"/>
    </source>
</evidence>
<dbReference type="Pfam" id="PF00676">
    <property type="entry name" value="E1_dh"/>
    <property type="match status" value="1"/>
</dbReference>
<sequence>MNRFARLDVASRRFLRWHVLRLQRMNHTGGFSKDLVDAASKEDQRLSALINAYRKHGHKIAKVNPIASTTSTQYVKDLELQTHQLTPTETVSGQKVETIVENVKAAYCGPLGVEFMYMDEERRTWFADRYESLISQGRPPVERRKKMAEILLKSQVFDNFLAAKFSTVKRYGGEGAESMMAFFYELFCQAPKTGVTDIVVGMPHRGRLNLLTGLLDFPPVQIFQKMKGMPEVPAGIKGSGDVLSHLCTSLDLQGYPGPLHATLLPNPSHLEGVSPVAVGKARARLQSLNPAKYAKGAWSGKFPALAVQIHGDASFAAQGVIMETVTMSRLPEFTVGGSVHLVVNNQIGFTTPASYGRSSHYVSDVMKMIDAPVIHVNGDDPEAVALATQLAMEYRQKFNDDVLLDMLCFRRWGHNEMDDPTFTNPLMYDVIHARDSVPNDYAKQLQDEGSLDASEKQKIVAEHMAFLGEQFKLIESYTPPFSRFQGRWNGISQAPSAITYWDTGVDSNVLKYVGARSVLVSPEATVHPHLIKHFVNDRLKKIEQGRGIEWATAEALALGSLLYQGFNVRICGQDVGRGTFSQRHAILVDRTNEKRVVPLNNLNLPPEQGTQGYYEVVNSPLSEEAVLSFEYGFSLETPKTLVIWEAQFGDFHNSAQVVIDTFVTSGEAKWFLQSGMVVLLPHGFDGAGPEHSSCRIERFLQMTDSKEDAVDGDDINFGFVNPTTPAQYFHLLRRQMLRNFRKPLVMASPKILLRHPEATSTLEDMAPGKTFMPILSDPEPRLSASRVLLCSGKHYYALAKHRTELGRDKDVAIIRLEALCPFPAKELADELSKYTQAKEFIWCQEEHRNMGPWFFVQPRFQNLLGRQIKYAGRANLGVPAVGVGQVHQKECQEILQSAFAS</sequence>
<dbReference type="InterPro" id="IPR005475">
    <property type="entry name" value="Transketolase-like_Pyr-bd"/>
</dbReference>
<dbReference type="GO" id="GO:0016624">
    <property type="term" value="F:oxidoreductase activity, acting on the aldehyde or oxo group of donors, disulfide as acceptor"/>
    <property type="evidence" value="ECO:0007669"/>
    <property type="project" value="InterPro"/>
</dbReference>
<dbReference type="NCBIfam" id="TIGR00239">
    <property type="entry name" value="2oxo_dh_E1"/>
    <property type="match status" value="1"/>
</dbReference>
<comment type="cofactor">
    <cofactor evidence="1">
        <name>thiamine diphosphate</name>
        <dbReference type="ChEBI" id="CHEBI:58937"/>
    </cofactor>
</comment>
<reference evidence="7" key="1">
    <citation type="journal article" date="2017" name="Ticks Tick Borne Dis.">
        <title>An insight into the sialome of Hyalomma excavatum.</title>
        <authorList>
            <person name="Ribeiro J.M."/>
            <person name="Slovak M."/>
            <person name="Francischetti I.M."/>
        </authorList>
    </citation>
    <scope>NUCLEOTIDE SEQUENCE</scope>
    <source>
        <strain evidence="7">Samish</strain>
        <tissue evidence="7">Salivary glands</tissue>
    </source>
</reference>
<dbReference type="InterPro" id="IPR011603">
    <property type="entry name" value="2oxoglutarate_DH_E1"/>
</dbReference>
<organism evidence="7">
    <name type="scientific">Hyalomma excavatum</name>
    <dbReference type="NCBI Taxonomy" id="257692"/>
    <lineage>
        <taxon>Eukaryota</taxon>
        <taxon>Metazoa</taxon>
        <taxon>Ecdysozoa</taxon>
        <taxon>Arthropoda</taxon>
        <taxon>Chelicerata</taxon>
        <taxon>Arachnida</taxon>
        <taxon>Acari</taxon>
        <taxon>Parasitiformes</taxon>
        <taxon>Ixodida</taxon>
        <taxon>Ixodoidea</taxon>
        <taxon>Ixodidae</taxon>
        <taxon>Hyalomminae</taxon>
        <taxon>Hyalomma</taxon>
    </lineage>
</organism>
<evidence type="ECO:0000256" key="3">
    <source>
        <dbReference type="ARBA" id="ARBA00022946"/>
    </source>
</evidence>
<dbReference type="AlphaFoldDB" id="A0A131XG66"/>
<accession>A0A131XG66</accession>
<dbReference type="InterPro" id="IPR029061">
    <property type="entry name" value="THDP-binding"/>
</dbReference>
<comment type="similarity">
    <text evidence="2">Belongs to the alpha-ketoglutarate dehydrogenase family.</text>
</comment>
<protein>
    <submittedName>
        <fullName evidence="7">Putative 2-oxoglutarate dehydrogenase e1 subunit</fullName>
    </submittedName>
</protein>
<dbReference type="Gene3D" id="3.40.50.11610">
    <property type="entry name" value="Multifunctional 2-oxoglutarate metabolism enzyme, C-terminal domain"/>
    <property type="match status" value="1"/>
</dbReference>
<dbReference type="GO" id="GO:0030976">
    <property type="term" value="F:thiamine pyrophosphate binding"/>
    <property type="evidence" value="ECO:0007669"/>
    <property type="project" value="InterPro"/>
</dbReference>
<dbReference type="Gene3D" id="1.10.287.1150">
    <property type="entry name" value="TPP helical domain"/>
    <property type="match status" value="1"/>
</dbReference>
<dbReference type="Gene3D" id="3.40.50.12470">
    <property type="match status" value="1"/>
</dbReference>
<keyword evidence="4" id="KW-0560">Oxidoreductase</keyword>
<dbReference type="NCBIfam" id="NF006914">
    <property type="entry name" value="PRK09404.1"/>
    <property type="match status" value="1"/>
</dbReference>
<dbReference type="Pfam" id="PF02779">
    <property type="entry name" value="Transket_pyr"/>
    <property type="match status" value="1"/>
</dbReference>
<evidence type="ECO:0000256" key="2">
    <source>
        <dbReference type="ARBA" id="ARBA00006936"/>
    </source>
</evidence>
<evidence type="ECO:0000259" key="6">
    <source>
        <dbReference type="SMART" id="SM00861"/>
    </source>
</evidence>
<dbReference type="SUPFAM" id="SSF52518">
    <property type="entry name" value="Thiamin diphosphate-binding fold (THDP-binding)"/>
    <property type="match status" value="2"/>
</dbReference>
<dbReference type="Pfam" id="PF16870">
    <property type="entry name" value="OxoGdeHyase_C"/>
    <property type="match status" value="1"/>
</dbReference>
<feature type="domain" description="Transketolase-like pyrimidine-binding" evidence="6">
    <location>
        <begin position="548"/>
        <end position="755"/>
    </location>
</feature>
<dbReference type="SMART" id="SM00861">
    <property type="entry name" value="Transket_pyr"/>
    <property type="match status" value="1"/>
</dbReference>
<dbReference type="InterPro" id="IPR031717">
    <property type="entry name" value="ODO-1/KGD_C"/>
</dbReference>
<dbReference type="Gene3D" id="3.40.50.970">
    <property type="match status" value="1"/>
</dbReference>
<dbReference type="EMBL" id="GEFH01003239">
    <property type="protein sequence ID" value="JAP65342.1"/>
    <property type="molecule type" value="mRNA"/>
</dbReference>
<proteinExistence type="evidence at transcript level"/>
<dbReference type="InterPro" id="IPR042179">
    <property type="entry name" value="KGD_C_sf"/>
</dbReference>
<dbReference type="CDD" id="cd02016">
    <property type="entry name" value="TPP_E1_OGDC_like"/>
    <property type="match status" value="1"/>
</dbReference>
<dbReference type="PIRSF" id="PIRSF000157">
    <property type="entry name" value="Oxoglu_dh_E1"/>
    <property type="match status" value="1"/>
</dbReference>
<evidence type="ECO:0000313" key="7">
    <source>
        <dbReference type="EMBL" id="JAP65342.1"/>
    </source>
</evidence>
<dbReference type="PANTHER" id="PTHR23152">
    <property type="entry name" value="2-OXOGLUTARATE DEHYDROGENASE"/>
    <property type="match status" value="1"/>
</dbReference>
<evidence type="ECO:0000256" key="5">
    <source>
        <dbReference type="ARBA" id="ARBA00023052"/>
    </source>
</evidence>
<evidence type="ECO:0000256" key="1">
    <source>
        <dbReference type="ARBA" id="ARBA00001964"/>
    </source>
</evidence>
<name>A0A131XG66_9ACAR</name>
<dbReference type="InterPro" id="IPR001017">
    <property type="entry name" value="DH_E1"/>
</dbReference>